<evidence type="ECO:0000313" key="3">
    <source>
        <dbReference type="Proteomes" id="UP000226712"/>
    </source>
</evidence>
<dbReference type="PANTHER" id="PTHR36181:SF2">
    <property type="entry name" value="INTRON-ENCODED ENDONUCLEASE AI3-RELATED"/>
    <property type="match status" value="1"/>
</dbReference>
<dbReference type="Gene3D" id="3.10.28.10">
    <property type="entry name" value="Homing endonucleases"/>
    <property type="match status" value="1"/>
</dbReference>
<dbReference type="Pfam" id="PF00961">
    <property type="entry name" value="LAGLIDADG_1"/>
    <property type="match status" value="1"/>
</dbReference>
<organism evidence="2 3">
    <name type="scientific">Candidatus Iainarchaeum sp</name>
    <dbReference type="NCBI Taxonomy" id="3101447"/>
    <lineage>
        <taxon>Archaea</taxon>
        <taxon>Candidatus Iainarchaeota</taxon>
        <taxon>Candidatus Iainarchaeia</taxon>
        <taxon>Candidatus Iainarchaeales</taxon>
        <taxon>Candidatus Iainarchaeaceae</taxon>
        <taxon>Candidatus Iainarchaeum</taxon>
    </lineage>
</organism>
<dbReference type="InterPro" id="IPR051289">
    <property type="entry name" value="LAGLIDADG_Endonuclease"/>
</dbReference>
<evidence type="ECO:0000313" key="2">
    <source>
        <dbReference type="EMBL" id="MAG18191.1"/>
    </source>
</evidence>
<dbReference type="InterPro" id="IPR027434">
    <property type="entry name" value="Homing_endonucl"/>
</dbReference>
<dbReference type="EMBL" id="NZBD01000011">
    <property type="protein sequence ID" value="MAG18191.1"/>
    <property type="molecule type" value="Genomic_DNA"/>
</dbReference>
<gene>
    <name evidence="2" type="ORF">CL944_01820</name>
</gene>
<name>A0A2D6LPS5_9ARCH</name>
<evidence type="ECO:0000259" key="1">
    <source>
        <dbReference type="Pfam" id="PF00961"/>
    </source>
</evidence>
<sequence length="227" mass="26792">MISDDYIMGFVEGEGCFSMAISRVVDRKPRKTKQKNIRKNPDIGFSIKPSFRVTAASDEVRVLDKFKEKFGFGQVYYRARKNVSKNTRNASDYVVQTFADLLKIKEFFQDKEFYTTKGESFHLWSECLKIMETGNHRTKEGLLEICRLRDQMNFRLGGKHSRKTEMIKKILELKPEHIEVHAKQQKLIHNNKNSILDKWYEKRQGCHKIPEIKENTSEQPLLQENRQ</sequence>
<dbReference type="SUPFAM" id="SSF55608">
    <property type="entry name" value="Homing endonucleases"/>
    <property type="match status" value="1"/>
</dbReference>
<dbReference type="GO" id="GO:0004519">
    <property type="term" value="F:endonuclease activity"/>
    <property type="evidence" value="ECO:0007669"/>
    <property type="project" value="InterPro"/>
</dbReference>
<feature type="domain" description="Homing endonuclease LAGLIDADG" evidence="1">
    <location>
        <begin position="7"/>
        <end position="127"/>
    </location>
</feature>
<accession>A0A2D6LPS5</accession>
<reference evidence="3" key="1">
    <citation type="submission" date="2017-09" db="EMBL/GenBank/DDBJ databases">
        <title>The Reconstruction of 2,631 Draft Metagenome-Assembled Genomes from the Global Oceans.</title>
        <authorList>
            <person name="Tully B.J."/>
            <person name="Graham E.D."/>
            <person name="Heidelberg J.F."/>
        </authorList>
    </citation>
    <scope>NUCLEOTIDE SEQUENCE [LARGE SCALE GENOMIC DNA]</scope>
</reference>
<comment type="caution">
    <text evidence="2">The sequence shown here is derived from an EMBL/GenBank/DDBJ whole genome shotgun (WGS) entry which is preliminary data.</text>
</comment>
<dbReference type="PANTHER" id="PTHR36181">
    <property type="entry name" value="INTRON-ENCODED ENDONUCLEASE AI3-RELATED"/>
    <property type="match status" value="1"/>
</dbReference>
<dbReference type="InterPro" id="IPR004860">
    <property type="entry name" value="LAGLIDADG_dom"/>
</dbReference>
<proteinExistence type="predicted"/>
<dbReference type="Proteomes" id="UP000226712">
    <property type="component" value="Unassembled WGS sequence"/>
</dbReference>
<protein>
    <recommendedName>
        <fullName evidence="1">Homing endonuclease LAGLIDADG domain-containing protein</fullName>
    </recommendedName>
</protein>
<dbReference type="AlphaFoldDB" id="A0A2D6LPS5"/>